<evidence type="ECO:0000256" key="1">
    <source>
        <dbReference type="SAM" id="MobiDB-lite"/>
    </source>
</evidence>
<reference evidence="3" key="1">
    <citation type="journal article" date="2005" name="Nature">
        <title>The map-based sequence of the rice genome.</title>
        <authorList>
            <consortium name="International rice genome sequencing project (IRGSP)"/>
            <person name="Matsumoto T."/>
            <person name="Wu J."/>
            <person name="Kanamori H."/>
            <person name="Katayose Y."/>
            <person name="Fujisawa M."/>
            <person name="Namiki N."/>
            <person name="Mizuno H."/>
            <person name="Yamamoto K."/>
            <person name="Antonio B.A."/>
            <person name="Baba T."/>
            <person name="Sakata K."/>
            <person name="Nagamura Y."/>
            <person name="Aoki H."/>
            <person name="Arikawa K."/>
            <person name="Arita K."/>
            <person name="Bito T."/>
            <person name="Chiden Y."/>
            <person name="Fujitsuka N."/>
            <person name="Fukunaka R."/>
            <person name="Hamada M."/>
            <person name="Harada C."/>
            <person name="Hayashi A."/>
            <person name="Hijishita S."/>
            <person name="Honda M."/>
            <person name="Hosokawa S."/>
            <person name="Ichikawa Y."/>
            <person name="Idonuma A."/>
            <person name="Iijima M."/>
            <person name="Ikeda M."/>
            <person name="Ikeno M."/>
            <person name="Ito K."/>
            <person name="Ito S."/>
            <person name="Ito T."/>
            <person name="Ito Y."/>
            <person name="Ito Y."/>
            <person name="Iwabuchi A."/>
            <person name="Kamiya K."/>
            <person name="Karasawa W."/>
            <person name="Kurita K."/>
            <person name="Katagiri S."/>
            <person name="Kikuta A."/>
            <person name="Kobayashi H."/>
            <person name="Kobayashi N."/>
            <person name="Machita K."/>
            <person name="Maehara T."/>
            <person name="Masukawa M."/>
            <person name="Mizubayashi T."/>
            <person name="Mukai Y."/>
            <person name="Nagasaki H."/>
            <person name="Nagata Y."/>
            <person name="Naito S."/>
            <person name="Nakashima M."/>
            <person name="Nakama Y."/>
            <person name="Nakamichi Y."/>
            <person name="Nakamura M."/>
            <person name="Meguro A."/>
            <person name="Negishi M."/>
            <person name="Ohta I."/>
            <person name="Ohta T."/>
            <person name="Okamoto M."/>
            <person name="Ono N."/>
            <person name="Saji S."/>
            <person name="Sakaguchi M."/>
            <person name="Sakai K."/>
            <person name="Shibata M."/>
            <person name="Shimokawa T."/>
            <person name="Song J."/>
            <person name="Takazaki Y."/>
            <person name="Terasawa K."/>
            <person name="Tsugane M."/>
            <person name="Tsuji K."/>
            <person name="Ueda S."/>
            <person name="Waki K."/>
            <person name="Yamagata H."/>
            <person name="Yamamoto M."/>
            <person name="Yamamoto S."/>
            <person name="Yamane H."/>
            <person name="Yoshiki S."/>
            <person name="Yoshihara R."/>
            <person name="Yukawa K."/>
            <person name="Zhong H."/>
            <person name="Yano M."/>
            <person name="Yuan Q."/>
            <person name="Ouyang S."/>
            <person name="Liu J."/>
            <person name="Jones K.M."/>
            <person name="Gansberger K."/>
            <person name="Moffat K."/>
            <person name="Hill J."/>
            <person name="Bera J."/>
            <person name="Fadrosh D."/>
            <person name="Jin S."/>
            <person name="Johri S."/>
            <person name="Kim M."/>
            <person name="Overton L."/>
            <person name="Reardon M."/>
            <person name="Tsitrin T."/>
            <person name="Vuong H."/>
            <person name="Weaver B."/>
            <person name="Ciecko A."/>
            <person name="Tallon L."/>
            <person name="Jackson J."/>
            <person name="Pai G."/>
            <person name="Aken S.V."/>
            <person name="Utterback T."/>
            <person name="Reidmuller S."/>
            <person name="Feldblyum T."/>
            <person name="Hsiao J."/>
            <person name="Zismann V."/>
            <person name="Iobst S."/>
            <person name="de Vazeille A.R."/>
            <person name="Buell C.R."/>
            <person name="Ying K."/>
            <person name="Li Y."/>
            <person name="Lu T."/>
            <person name="Huang Y."/>
            <person name="Zhao Q."/>
            <person name="Feng Q."/>
            <person name="Zhang L."/>
            <person name="Zhu J."/>
            <person name="Weng Q."/>
            <person name="Mu J."/>
            <person name="Lu Y."/>
            <person name="Fan D."/>
            <person name="Liu Y."/>
            <person name="Guan J."/>
            <person name="Zhang Y."/>
            <person name="Yu S."/>
            <person name="Liu X."/>
            <person name="Zhang Y."/>
            <person name="Hong G."/>
            <person name="Han B."/>
            <person name="Choisne N."/>
            <person name="Demange N."/>
            <person name="Orjeda G."/>
            <person name="Samain S."/>
            <person name="Cattolico L."/>
            <person name="Pelletier E."/>
            <person name="Couloux A."/>
            <person name="Segurens B."/>
            <person name="Wincker P."/>
            <person name="D'Hont A."/>
            <person name="Scarpelli C."/>
            <person name="Weissenbach J."/>
            <person name="Salanoubat M."/>
            <person name="Quetier F."/>
            <person name="Yu Y."/>
            <person name="Kim H.R."/>
            <person name="Rambo T."/>
            <person name="Currie J."/>
            <person name="Collura K."/>
            <person name="Luo M."/>
            <person name="Yang T."/>
            <person name="Ammiraju J.S.S."/>
            <person name="Engler F."/>
            <person name="Soderlund C."/>
            <person name="Wing R.A."/>
            <person name="Palmer L.E."/>
            <person name="de la Bastide M."/>
            <person name="Spiegel L."/>
            <person name="Nascimento L."/>
            <person name="Zutavern T."/>
            <person name="O'Shaughnessy A."/>
            <person name="Dike S."/>
            <person name="Dedhia N."/>
            <person name="Preston R."/>
            <person name="Balija V."/>
            <person name="McCombie W.R."/>
            <person name="Chow T."/>
            <person name="Chen H."/>
            <person name="Chung M."/>
            <person name="Chen C."/>
            <person name="Shaw J."/>
            <person name="Wu H."/>
            <person name="Hsiao K."/>
            <person name="Chao Y."/>
            <person name="Chu M."/>
            <person name="Cheng C."/>
            <person name="Hour A."/>
            <person name="Lee P."/>
            <person name="Lin S."/>
            <person name="Lin Y."/>
            <person name="Liou J."/>
            <person name="Liu S."/>
            <person name="Hsing Y."/>
            <person name="Raghuvanshi S."/>
            <person name="Mohanty A."/>
            <person name="Bharti A.K."/>
            <person name="Gaur A."/>
            <person name="Gupta V."/>
            <person name="Kumar D."/>
            <person name="Ravi V."/>
            <person name="Vij S."/>
            <person name="Kapur A."/>
            <person name="Khurana P."/>
            <person name="Khurana P."/>
            <person name="Khurana J.P."/>
            <person name="Tyagi A.K."/>
            <person name="Gaikwad K."/>
            <person name="Singh A."/>
            <person name="Dalal V."/>
            <person name="Srivastava S."/>
            <person name="Dixit A."/>
            <person name="Pal A.K."/>
            <person name="Ghazi I.A."/>
            <person name="Yadav M."/>
            <person name="Pandit A."/>
            <person name="Bhargava A."/>
            <person name="Sureshbabu K."/>
            <person name="Batra K."/>
            <person name="Sharma T.R."/>
            <person name="Mohapatra T."/>
            <person name="Singh N.K."/>
            <person name="Messing J."/>
            <person name="Nelson A.B."/>
            <person name="Fuks G."/>
            <person name="Kavchok S."/>
            <person name="Keizer G."/>
            <person name="Linton E."/>
            <person name="Llaca V."/>
            <person name="Song R."/>
            <person name="Tanyolac B."/>
            <person name="Young S."/>
            <person name="Ho-Il K."/>
            <person name="Hahn J.H."/>
            <person name="Sangsakoo G."/>
            <person name="Vanavichit A."/>
            <person name="de Mattos Luiz.A.T."/>
            <person name="Zimmer P.D."/>
            <person name="Malone G."/>
            <person name="Dellagostin O."/>
            <person name="de Oliveira A.C."/>
            <person name="Bevan M."/>
            <person name="Bancroft I."/>
            <person name="Minx P."/>
            <person name="Cordum H."/>
            <person name="Wilson R."/>
            <person name="Cheng Z."/>
            <person name="Jin W."/>
            <person name="Jiang J."/>
            <person name="Leong S.A."/>
            <person name="Iwama H."/>
            <person name="Gojobori T."/>
            <person name="Itoh T."/>
            <person name="Niimura Y."/>
            <person name="Fujii Y."/>
            <person name="Habara T."/>
            <person name="Sakai H."/>
            <person name="Sato Y."/>
            <person name="Wilson G."/>
            <person name="Kumar K."/>
            <person name="McCouch S."/>
            <person name="Juretic N."/>
            <person name="Hoen D."/>
            <person name="Wright S."/>
            <person name="Bruskiewich R."/>
            <person name="Bureau T."/>
            <person name="Miyao A."/>
            <person name="Hirochika H."/>
            <person name="Nishikawa T."/>
            <person name="Kadowaki K."/>
            <person name="Sugiura M."/>
            <person name="Burr B."/>
            <person name="Sasaki T."/>
        </authorList>
    </citation>
    <scope>NUCLEOTIDE SEQUENCE [LARGE SCALE GENOMIC DNA]</scope>
    <source>
        <strain evidence="3">cv. Nipponbare</strain>
    </source>
</reference>
<organism evidence="2 3">
    <name type="scientific">Oryza sativa subsp. japonica</name>
    <name type="common">Rice</name>
    <dbReference type="NCBI Taxonomy" id="39947"/>
    <lineage>
        <taxon>Eukaryota</taxon>
        <taxon>Viridiplantae</taxon>
        <taxon>Streptophyta</taxon>
        <taxon>Embryophyta</taxon>
        <taxon>Tracheophyta</taxon>
        <taxon>Spermatophyta</taxon>
        <taxon>Magnoliopsida</taxon>
        <taxon>Liliopsida</taxon>
        <taxon>Poales</taxon>
        <taxon>Poaceae</taxon>
        <taxon>BOP clade</taxon>
        <taxon>Oryzoideae</taxon>
        <taxon>Oryzeae</taxon>
        <taxon>Oryzinae</taxon>
        <taxon>Oryza</taxon>
        <taxon>Oryza sativa</taxon>
    </lineage>
</organism>
<gene>
    <name evidence="2" type="primary">OSJNBb0011E04.104</name>
</gene>
<proteinExistence type="predicted"/>
<feature type="compositionally biased region" description="Low complexity" evidence="1">
    <location>
        <begin position="1"/>
        <end position="22"/>
    </location>
</feature>
<evidence type="ECO:0000313" key="2">
    <source>
        <dbReference type="EMBL" id="BAD05622.1"/>
    </source>
</evidence>
<accession>Q7EYN6</accession>
<protein>
    <submittedName>
        <fullName evidence="2">Uncharacterized protein</fullName>
    </submittedName>
</protein>
<dbReference type="Proteomes" id="UP000000763">
    <property type="component" value="Chromosome 8"/>
</dbReference>
<feature type="region of interest" description="Disordered" evidence="1">
    <location>
        <begin position="1"/>
        <end position="25"/>
    </location>
</feature>
<dbReference type="EMBL" id="AP005443">
    <property type="protein sequence ID" value="BAD05622.1"/>
    <property type="molecule type" value="Genomic_DNA"/>
</dbReference>
<evidence type="ECO:0000313" key="3">
    <source>
        <dbReference type="Proteomes" id="UP000000763"/>
    </source>
</evidence>
<reference evidence="3" key="2">
    <citation type="journal article" date="2008" name="Nucleic Acids Res.">
        <title>The rice annotation project database (RAP-DB): 2008 update.</title>
        <authorList>
            <consortium name="The rice annotation project (RAP)"/>
        </authorList>
    </citation>
    <scope>GENOME REANNOTATION</scope>
    <source>
        <strain evidence="3">cv. Nipponbare</strain>
    </source>
</reference>
<sequence length="284" mass="30299">MRRQVGHATARSGAAGRAAPARHSGEAAKWCGGQAARQLGGQAMWQRGGLQGAAARLFTGCRTCDDVRRATTRPCGGAAGGHRRGRGRATVARRGPARTGRWWRDPAGVVAGRQLPVPMRAAWRLGSGATTVQWCGCMASWPRRDHGATVRLGVPSARACGRTRRRRGCAAGRVAGAGARPARVWACADCDLHQSAYAGDSESAVVDFIGNGKNGTSVERGFQFCNSFKEIQRDQRVLYLLLHVSVNVVLITIANRDPESGTKDSNATWLVLPSIVPIVVINRD</sequence>
<dbReference type="AlphaFoldDB" id="Q7EYN6"/>
<name>Q7EYN6_ORYSJ</name>